<evidence type="ECO:0000313" key="3">
    <source>
        <dbReference type="Proteomes" id="UP001209540"/>
    </source>
</evidence>
<proteinExistence type="predicted"/>
<dbReference type="AlphaFoldDB" id="A0AAD5K7Z4"/>
<sequence>MVCALIFIVMALVIILPHYVYAYCFYNKMSDSTEVTVLQKMGITLFEYVHHPFNHNNMPPGSKECYPYTSEHCSYEPNPDNKCGFDVGQKEV</sequence>
<keyword evidence="3" id="KW-1185">Reference proteome</keyword>
<evidence type="ECO:0000313" key="2">
    <source>
        <dbReference type="EMBL" id="KAI9274277.1"/>
    </source>
</evidence>
<dbReference type="EMBL" id="JAIXMP010000004">
    <property type="protein sequence ID" value="KAI9274277.1"/>
    <property type="molecule type" value="Genomic_DNA"/>
</dbReference>
<evidence type="ECO:0000256" key="1">
    <source>
        <dbReference type="SAM" id="SignalP"/>
    </source>
</evidence>
<organism evidence="2 3">
    <name type="scientific">Phascolomyces articulosus</name>
    <dbReference type="NCBI Taxonomy" id="60185"/>
    <lineage>
        <taxon>Eukaryota</taxon>
        <taxon>Fungi</taxon>
        <taxon>Fungi incertae sedis</taxon>
        <taxon>Mucoromycota</taxon>
        <taxon>Mucoromycotina</taxon>
        <taxon>Mucoromycetes</taxon>
        <taxon>Mucorales</taxon>
        <taxon>Lichtheimiaceae</taxon>
        <taxon>Phascolomyces</taxon>
    </lineage>
</organism>
<accession>A0AAD5K7Z4</accession>
<protein>
    <submittedName>
        <fullName evidence="2">Uncharacterized protein</fullName>
    </submittedName>
</protein>
<feature type="chain" id="PRO_5042280164" evidence="1">
    <location>
        <begin position="23"/>
        <end position="92"/>
    </location>
</feature>
<name>A0AAD5K7Z4_9FUNG</name>
<keyword evidence="1" id="KW-0732">Signal</keyword>
<feature type="signal peptide" evidence="1">
    <location>
        <begin position="1"/>
        <end position="22"/>
    </location>
</feature>
<dbReference type="Proteomes" id="UP001209540">
    <property type="component" value="Unassembled WGS sequence"/>
</dbReference>
<reference evidence="2" key="2">
    <citation type="submission" date="2023-02" db="EMBL/GenBank/DDBJ databases">
        <authorList>
            <consortium name="DOE Joint Genome Institute"/>
            <person name="Mondo S.J."/>
            <person name="Chang Y."/>
            <person name="Wang Y."/>
            <person name="Ahrendt S."/>
            <person name="Andreopoulos W."/>
            <person name="Barry K."/>
            <person name="Beard J."/>
            <person name="Benny G.L."/>
            <person name="Blankenship S."/>
            <person name="Bonito G."/>
            <person name="Cuomo C."/>
            <person name="Desiro A."/>
            <person name="Gervers K.A."/>
            <person name="Hundley H."/>
            <person name="Kuo A."/>
            <person name="LaButti K."/>
            <person name="Lang B.F."/>
            <person name="Lipzen A."/>
            <person name="O'Donnell K."/>
            <person name="Pangilinan J."/>
            <person name="Reynolds N."/>
            <person name="Sandor L."/>
            <person name="Smith M.W."/>
            <person name="Tsang A."/>
            <person name="Grigoriev I.V."/>
            <person name="Stajich J.E."/>
            <person name="Spatafora J.W."/>
        </authorList>
    </citation>
    <scope>NUCLEOTIDE SEQUENCE</scope>
    <source>
        <strain evidence="2">RSA 2281</strain>
    </source>
</reference>
<reference evidence="2" key="1">
    <citation type="journal article" date="2022" name="IScience">
        <title>Evolution of zygomycete secretomes and the origins of terrestrial fungal ecologies.</title>
        <authorList>
            <person name="Chang Y."/>
            <person name="Wang Y."/>
            <person name="Mondo S."/>
            <person name="Ahrendt S."/>
            <person name="Andreopoulos W."/>
            <person name="Barry K."/>
            <person name="Beard J."/>
            <person name="Benny G.L."/>
            <person name="Blankenship S."/>
            <person name="Bonito G."/>
            <person name="Cuomo C."/>
            <person name="Desiro A."/>
            <person name="Gervers K.A."/>
            <person name="Hundley H."/>
            <person name="Kuo A."/>
            <person name="LaButti K."/>
            <person name="Lang B.F."/>
            <person name="Lipzen A."/>
            <person name="O'Donnell K."/>
            <person name="Pangilinan J."/>
            <person name="Reynolds N."/>
            <person name="Sandor L."/>
            <person name="Smith M.E."/>
            <person name="Tsang A."/>
            <person name="Grigoriev I.V."/>
            <person name="Stajich J.E."/>
            <person name="Spatafora J.W."/>
        </authorList>
    </citation>
    <scope>NUCLEOTIDE SEQUENCE</scope>
    <source>
        <strain evidence="2">RSA 2281</strain>
    </source>
</reference>
<comment type="caution">
    <text evidence="2">The sequence shown here is derived from an EMBL/GenBank/DDBJ whole genome shotgun (WGS) entry which is preliminary data.</text>
</comment>
<gene>
    <name evidence="2" type="ORF">BDA99DRAFT_601503</name>
</gene>